<evidence type="ECO:0000256" key="1">
    <source>
        <dbReference type="SAM" id="MobiDB-lite"/>
    </source>
</evidence>
<evidence type="ECO:0000313" key="3">
    <source>
        <dbReference type="Proteomes" id="UP000046392"/>
    </source>
</evidence>
<evidence type="ECO:0000313" key="4">
    <source>
        <dbReference type="WBParaSite" id="SPAL_0000772300.1"/>
    </source>
</evidence>
<dbReference type="AlphaFoldDB" id="A0A0N5BP96"/>
<organism evidence="3 4">
    <name type="scientific">Strongyloides papillosus</name>
    <name type="common">Intestinal threadworm</name>
    <dbReference type="NCBI Taxonomy" id="174720"/>
    <lineage>
        <taxon>Eukaryota</taxon>
        <taxon>Metazoa</taxon>
        <taxon>Ecdysozoa</taxon>
        <taxon>Nematoda</taxon>
        <taxon>Chromadorea</taxon>
        <taxon>Rhabditida</taxon>
        <taxon>Tylenchina</taxon>
        <taxon>Panagrolaimomorpha</taxon>
        <taxon>Strongyloidoidea</taxon>
        <taxon>Strongyloididae</taxon>
        <taxon>Strongyloides</taxon>
    </lineage>
</organism>
<feature type="transmembrane region" description="Helical" evidence="2">
    <location>
        <begin position="6"/>
        <end position="27"/>
    </location>
</feature>
<dbReference type="PANTHER" id="PTHR33748:SF5">
    <property type="entry name" value="GROUND-LIKE DOMAIN-CONTAINING PROTEIN"/>
    <property type="match status" value="1"/>
</dbReference>
<dbReference type="PANTHER" id="PTHR33748">
    <property type="entry name" value="PROTEIN CBG04600"/>
    <property type="match status" value="1"/>
</dbReference>
<dbReference type="Pfam" id="PF17175">
    <property type="entry name" value="MOLO1"/>
    <property type="match status" value="1"/>
</dbReference>
<reference evidence="4" key="1">
    <citation type="submission" date="2017-02" db="UniProtKB">
        <authorList>
            <consortium name="WormBaseParasite"/>
        </authorList>
    </citation>
    <scope>IDENTIFICATION</scope>
</reference>
<dbReference type="GO" id="GO:0005892">
    <property type="term" value="C:acetylcholine-gated channel complex"/>
    <property type="evidence" value="ECO:0007669"/>
    <property type="project" value="InterPro"/>
</dbReference>
<keyword evidence="3" id="KW-1185">Reference proteome</keyword>
<sequence>MVFSNNILFPSIFVFLIIFLQTILVSISKCEEDGRFTNISEDYEVCREAMGFGKTKFVCDPDHSLKLDTIAKLEALLRELQINVKCPCALGCPSRGQTGSDKFIGLLQVTTHDKINRTGRVFEEAAKDIYDKEMLGSNECDNGIMILFTRDNNQLAVYSGEGKFTVLNQSDLNKIHDFATKGVLPEHGVALQAVLQSMNIATGGNIEEVKKSENTPMLVGFLIALLLFFIILALLLSLCLSKTCCCFTDKHKERKGEYIVNPEHSTTMRSPEPVYIVPPSEYHISPIHEDAIYSSPYAIPPIYTISRPTTPSSIHLNKIKPIYGDVSTLGKIQSPVKSSFSPTSPSKNTKTTISDDDSNSTIPITNDHPHDGTYQFLDPRRSMEIQTKEDFIE</sequence>
<evidence type="ECO:0000256" key="2">
    <source>
        <dbReference type="SAM" id="Phobius"/>
    </source>
</evidence>
<dbReference type="STRING" id="174720.A0A0N5BP96"/>
<name>A0A0N5BP96_STREA</name>
<dbReference type="Proteomes" id="UP000046392">
    <property type="component" value="Unplaced"/>
</dbReference>
<feature type="compositionally biased region" description="Low complexity" evidence="1">
    <location>
        <begin position="334"/>
        <end position="352"/>
    </location>
</feature>
<feature type="region of interest" description="Disordered" evidence="1">
    <location>
        <begin position="334"/>
        <end position="375"/>
    </location>
</feature>
<keyword evidence="2" id="KW-0472">Membrane</keyword>
<feature type="transmembrane region" description="Helical" evidence="2">
    <location>
        <begin position="218"/>
        <end position="238"/>
    </location>
</feature>
<dbReference type="Gene3D" id="3.10.310.50">
    <property type="match status" value="1"/>
</dbReference>
<protein>
    <submittedName>
        <fullName evidence="4">TPM domain-containing protein</fullName>
    </submittedName>
</protein>
<proteinExistence type="predicted"/>
<keyword evidence="2" id="KW-0812">Transmembrane</keyword>
<dbReference type="WBParaSite" id="SPAL_0000772300.1">
    <property type="protein sequence ID" value="SPAL_0000772300.1"/>
    <property type="gene ID" value="SPAL_0000772300"/>
</dbReference>
<accession>A0A0N5BP96</accession>
<keyword evidence="2" id="KW-1133">Transmembrane helix</keyword>
<dbReference type="InterPro" id="IPR033438">
    <property type="entry name" value="MOLO1"/>
</dbReference>